<accession>A0ACA9QZT5</accession>
<gene>
    <name evidence="1" type="ORF">DHETER_LOCUS15800</name>
</gene>
<keyword evidence="2" id="KW-1185">Reference proteome</keyword>
<organism evidence="1 2">
    <name type="scientific">Dentiscutata heterogama</name>
    <dbReference type="NCBI Taxonomy" id="1316150"/>
    <lineage>
        <taxon>Eukaryota</taxon>
        <taxon>Fungi</taxon>
        <taxon>Fungi incertae sedis</taxon>
        <taxon>Mucoromycota</taxon>
        <taxon>Glomeromycotina</taxon>
        <taxon>Glomeromycetes</taxon>
        <taxon>Diversisporales</taxon>
        <taxon>Gigasporaceae</taxon>
        <taxon>Dentiscutata</taxon>
    </lineage>
</organism>
<dbReference type="EMBL" id="CAJVPU010056511">
    <property type="protein sequence ID" value="CAG8770502.1"/>
    <property type="molecule type" value="Genomic_DNA"/>
</dbReference>
<feature type="non-terminal residue" evidence="1">
    <location>
        <position position="1"/>
    </location>
</feature>
<evidence type="ECO:0000313" key="1">
    <source>
        <dbReference type="EMBL" id="CAG8770502.1"/>
    </source>
</evidence>
<sequence length="131" mass="15069">SQRYGPIWTGDNVANWDYLAISIPMLLTIGISGLPFSGADVGGFVGDTKPELLVRWYQAGAFQPFFRAHAHRDTKRREPWLFGDPYTSYIRDIIKERYSLLPLWYTLFYEASTTGMPIIRPMFVVCPDDEK</sequence>
<comment type="caution">
    <text evidence="1">The sequence shown here is derived from an EMBL/GenBank/DDBJ whole genome shotgun (WGS) entry which is preliminary data.</text>
</comment>
<feature type="non-terminal residue" evidence="1">
    <location>
        <position position="131"/>
    </location>
</feature>
<dbReference type="Proteomes" id="UP000789702">
    <property type="component" value="Unassembled WGS sequence"/>
</dbReference>
<evidence type="ECO:0000313" key="2">
    <source>
        <dbReference type="Proteomes" id="UP000789702"/>
    </source>
</evidence>
<name>A0ACA9QZT5_9GLOM</name>
<protein>
    <submittedName>
        <fullName evidence="1">4304_t:CDS:1</fullName>
    </submittedName>
</protein>
<reference evidence="1" key="1">
    <citation type="submission" date="2021-06" db="EMBL/GenBank/DDBJ databases">
        <authorList>
            <person name="Kallberg Y."/>
            <person name="Tangrot J."/>
            <person name="Rosling A."/>
        </authorList>
    </citation>
    <scope>NUCLEOTIDE SEQUENCE</scope>
    <source>
        <strain evidence="1">IL203A</strain>
    </source>
</reference>
<proteinExistence type="predicted"/>